<proteinExistence type="predicted"/>
<dbReference type="Proteomes" id="UP000740883">
    <property type="component" value="Unassembled WGS sequence"/>
</dbReference>
<accession>A0A9P6GYJ3</accession>
<organism evidence="1 2">
    <name type="scientific">Nosema granulosis</name>
    <dbReference type="NCBI Taxonomy" id="83296"/>
    <lineage>
        <taxon>Eukaryota</taxon>
        <taxon>Fungi</taxon>
        <taxon>Fungi incertae sedis</taxon>
        <taxon>Microsporidia</taxon>
        <taxon>Nosematidae</taxon>
        <taxon>Nosema</taxon>
    </lineage>
</organism>
<dbReference type="EMBL" id="SBJO01000117">
    <property type="protein sequence ID" value="KAF9762950.1"/>
    <property type="molecule type" value="Genomic_DNA"/>
</dbReference>
<reference evidence="1 2" key="1">
    <citation type="journal article" date="2020" name="Genome Biol. Evol.">
        <title>Comparative genomics of strictly vertically transmitted, feminizing microsporidia endosymbionts of amphipod crustaceans.</title>
        <authorList>
            <person name="Cormier A."/>
            <person name="Chebbi M.A."/>
            <person name="Giraud I."/>
            <person name="Wattier R."/>
            <person name="Teixeira M."/>
            <person name="Gilbert C."/>
            <person name="Rigaud T."/>
            <person name="Cordaux R."/>
        </authorList>
    </citation>
    <scope>NUCLEOTIDE SEQUENCE [LARGE SCALE GENOMIC DNA]</scope>
    <source>
        <strain evidence="1 2">Ou3-Ou53</strain>
    </source>
</reference>
<comment type="caution">
    <text evidence="1">The sequence shown here is derived from an EMBL/GenBank/DDBJ whole genome shotgun (WGS) entry which is preliminary data.</text>
</comment>
<evidence type="ECO:0000313" key="1">
    <source>
        <dbReference type="EMBL" id="KAF9762950.1"/>
    </source>
</evidence>
<keyword evidence="2" id="KW-1185">Reference proteome</keyword>
<dbReference type="AlphaFoldDB" id="A0A9P6GYJ3"/>
<evidence type="ECO:0000313" key="2">
    <source>
        <dbReference type="Proteomes" id="UP000740883"/>
    </source>
</evidence>
<gene>
    <name evidence="1" type="ORF">NGRA_1637</name>
</gene>
<protein>
    <submittedName>
        <fullName evidence="1">Uncharacterized protein</fullName>
    </submittedName>
</protein>
<sequence length="316" mass="37788">MKYLLSYANLLENHTDIADYERFYKHCLKCIKNNKNKHETIFKVLKLALNKFENSHLISMTLRLISNLDVKYNFEEKDLKRFLEDQKTREAVFKILSKIDDPEINKEALKYLYEETYESKDFFNFLTVMQRDVEIFLDIKDENLLRRQLLVMNHTKIFRNLDYFFKFLGSHDKSLCYLVYESIVLLIKESGNENPVCLGDSNSIILENKSTPVISLKEKMKIENISNFLIYFLPFMKEKEKVYSAILENDNQTIFNVLKTYAIFEGPLLISRHTHVYTTNCIYKESFRMNFIDEDPNFEFLFEEKAYKTHVDCIEL</sequence>
<name>A0A9P6GYJ3_9MICR</name>
<dbReference type="OrthoDB" id="2190427at2759"/>